<gene>
    <name evidence="3" type="ORF">TeGR_g10927</name>
</gene>
<feature type="domain" description="C2H2-type" evidence="2">
    <location>
        <begin position="61"/>
        <end position="83"/>
    </location>
</feature>
<organism evidence="3 4">
    <name type="scientific">Tetraparma gracilis</name>
    <dbReference type="NCBI Taxonomy" id="2962635"/>
    <lineage>
        <taxon>Eukaryota</taxon>
        <taxon>Sar</taxon>
        <taxon>Stramenopiles</taxon>
        <taxon>Ochrophyta</taxon>
        <taxon>Bolidophyceae</taxon>
        <taxon>Parmales</taxon>
        <taxon>Triparmaceae</taxon>
        <taxon>Tetraparma</taxon>
    </lineage>
</organism>
<protein>
    <recommendedName>
        <fullName evidence="2">C2H2-type domain-containing protein</fullName>
    </recommendedName>
</protein>
<evidence type="ECO:0000259" key="2">
    <source>
        <dbReference type="Pfam" id="PF12874"/>
    </source>
</evidence>
<accession>A0ABQ6MZ51</accession>
<feature type="compositionally biased region" description="Basic and acidic residues" evidence="1">
    <location>
        <begin position="35"/>
        <end position="44"/>
    </location>
</feature>
<reference evidence="3 4" key="1">
    <citation type="journal article" date="2023" name="Commun. Biol.">
        <title>Genome analysis of Parmales, the sister group of diatoms, reveals the evolutionary specialization of diatoms from phago-mixotrophs to photoautotrophs.</title>
        <authorList>
            <person name="Ban H."/>
            <person name="Sato S."/>
            <person name="Yoshikawa S."/>
            <person name="Yamada K."/>
            <person name="Nakamura Y."/>
            <person name="Ichinomiya M."/>
            <person name="Sato N."/>
            <person name="Blanc-Mathieu R."/>
            <person name="Endo H."/>
            <person name="Kuwata A."/>
            <person name="Ogata H."/>
        </authorList>
    </citation>
    <scope>NUCLEOTIDE SEQUENCE [LARGE SCALE GENOMIC DNA]</scope>
</reference>
<feature type="region of interest" description="Disordered" evidence="1">
    <location>
        <begin position="1"/>
        <end position="51"/>
    </location>
</feature>
<dbReference type="Gene3D" id="3.30.160.60">
    <property type="entry name" value="Classic Zinc Finger"/>
    <property type="match status" value="1"/>
</dbReference>
<feature type="compositionally biased region" description="Basic and acidic residues" evidence="1">
    <location>
        <begin position="85"/>
        <end position="114"/>
    </location>
</feature>
<evidence type="ECO:0000313" key="4">
    <source>
        <dbReference type="Proteomes" id="UP001165060"/>
    </source>
</evidence>
<feature type="region of interest" description="Disordered" evidence="1">
    <location>
        <begin position="81"/>
        <end position="130"/>
    </location>
</feature>
<dbReference type="Pfam" id="PF12874">
    <property type="entry name" value="zf-met"/>
    <property type="match status" value="1"/>
</dbReference>
<comment type="caution">
    <text evidence="3">The sequence shown here is derived from an EMBL/GenBank/DDBJ whole genome shotgun (WGS) entry which is preliminary data.</text>
</comment>
<feature type="compositionally biased region" description="Acidic residues" evidence="1">
    <location>
        <begin position="115"/>
        <end position="130"/>
    </location>
</feature>
<keyword evidence="4" id="KW-1185">Reference proteome</keyword>
<evidence type="ECO:0000256" key="1">
    <source>
        <dbReference type="SAM" id="MobiDB-lite"/>
    </source>
</evidence>
<name>A0ABQ6MZ51_9STRA</name>
<proteinExistence type="predicted"/>
<feature type="compositionally biased region" description="Basic residues" evidence="1">
    <location>
        <begin position="1"/>
        <end position="12"/>
    </location>
</feature>
<dbReference type="InterPro" id="IPR036236">
    <property type="entry name" value="Znf_C2H2_sf"/>
</dbReference>
<sequence>MPTKNNRFRSKSARNVAKFERKSQTAIHKAVNADNQKRRTDNNRKTKHKERVGAAYNIRNCSVCKITTKSLGDWEAHIQGKKHAERAELQAKKDAEEKRLREEELAKNPPPEEEKGSDEEEEEDDDDDHY</sequence>
<dbReference type="Proteomes" id="UP001165060">
    <property type="component" value="Unassembled WGS sequence"/>
</dbReference>
<dbReference type="InterPro" id="IPR013087">
    <property type="entry name" value="Znf_C2H2_type"/>
</dbReference>
<dbReference type="EMBL" id="BRYB01004753">
    <property type="protein sequence ID" value="GMI36190.1"/>
    <property type="molecule type" value="Genomic_DNA"/>
</dbReference>
<evidence type="ECO:0000313" key="3">
    <source>
        <dbReference type="EMBL" id="GMI36190.1"/>
    </source>
</evidence>
<dbReference type="SUPFAM" id="SSF57667">
    <property type="entry name" value="beta-beta-alpha zinc fingers"/>
    <property type="match status" value="1"/>
</dbReference>